<evidence type="ECO:0000256" key="1">
    <source>
        <dbReference type="ARBA" id="ARBA00009995"/>
    </source>
</evidence>
<dbReference type="EC" id="2.4.1.-" evidence="5"/>
<dbReference type="AlphaFoldDB" id="A0AAN8YZ20"/>
<evidence type="ECO:0000256" key="2">
    <source>
        <dbReference type="ARBA" id="ARBA00022676"/>
    </source>
</evidence>
<evidence type="ECO:0000313" key="7">
    <source>
        <dbReference type="Proteomes" id="UP001370490"/>
    </source>
</evidence>
<comment type="similarity">
    <text evidence="1 4">Belongs to the UDP-glycosyltransferase family.</text>
</comment>
<keyword evidence="3 4" id="KW-0808">Transferase</keyword>
<evidence type="ECO:0000256" key="5">
    <source>
        <dbReference type="RuleBase" id="RU362057"/>
    </source>
</evidence>
<name>A0AAN8YZ20_9MAGN</name>
<dbReference type="FunFam" id="3.40.50.2000:FF:000047">
    <property type="entry name" value="Glycosyltransferase"/>
    <property type="match status" value="1"/>
</dbReference>
<accession>A0AAN8YZ20</accession>
<dbReference type="PROSITE" id="PS00375">
    <property type="entry name" value="UDPGT"/>
    <property type="match status" value="1"/>
</dbReference>
<dbReference type="Pfam" id="PF00201">
    <property type="entry name" value="UDPGT"/>
    <property type="match status" value="1"/>
</dbReference>
<reference evidence="6 7" key="1">
    <citation type="submission" date="2023-12" db="EMBL/GenBank/DDBJ databases">
        <title>A high-quality genome assembly for Dillenia turbinata (Dilleniales).</title>
        <authorList>
            <person name="Chanderbali A."/>
        </authorList>
    </citation>
    <scope>NUCLEOTIDE SEQUENCE [LARGE SCALE GENOMIC DNA]</scope>
    <source>
        <strain evidence="6">LSX21</strain>
        <tissue evidence="6">Leaf</tissue>
    </source>
</reference>
<dbReference type="CDD" id="cd03784">
    <property type="entry name" value="GT1_Gtf-like"/>
    <property type="match status" value="1"/>
</dbReference>
<gene>
    <name evidence="6" type="ORF">RJ641_019865</name>
</gene>
<comment type="caution">
    <text evidence="6">The sequence shown here is derived from an EMBL/GenBank/DDBJ whole genome shotgun (WGS) entry which is preliminary data.</text>
</comment>
<sequence>MSSEGIPEIKALFLPFLAYGHMLPALDIAKLFASHGVKCTIVTTPLNAPIFTKAIAKTQGLGNEITLKTIKFPAVEAGLPQDCENTDELPSEEMIVKFVKAVSMLRDPFEEILRDVHPQCLVADMFFPWASHLAMKFSIPRLSFVGSCFFSICAFESLRPYKPHIEVSSDSELIEIPDLPDTIRLTRQQIPHATRGEETEFGKFKKSCEEDELKSYGVIFNSFYELEPTYADHFRNVLNRRAWHIGPVSLCNREKEEKAQRGKEAAIAGQECLTWLDSKIPNSVVYVCFGSQSQFDGSQLREIAVALEASGKQFIWAVRKSRDGNENEDWLPSEFEERMEDRGLIIRGWAPQVLILEHKAIGAFVTHCGWNSTLEGISSGVPLVTWPLFAEQFLNEKLVIQILKIGVSVGVQKYARFGGETVKSERIKEAINRVMEGEETQKIRSEAKKYGDLAKKAVERGGSSYKDLKALIEDLR</sequence>
<dbReference type="Proteomes" id="UP001370490">
    <property type="component" value="Unassembled WGS sequence"/>
</dbReference>
<dbReference type="PANTHER" id="PTHR48047">
    <property type="entry name" value="GLYCOSYLTRANSFERASE"/>
    <property type="match status" value="1"/>
</dbReference>
<dbReference type="InterPro" id="IPR035595">
    <property type="entry name" value="UDP_glycos_trans_CS"/>
</dbReference>
<keyword evidence="7" id="KW-1185">Reference proteome</keyword>
<evidence type="ECO:0000256" key="4">
    <source>
        <dbReference type="RuleBase" id="RU003718"/>
    </source>
</evidence>
<dbReference type="EMBL" id="JBAMMX010000025">
    <property type="protein sequence ID" value="KAK6914748.1"/>
    <property type="molecule type" value="Genomic_DNA"/>
</dbReference>
<protein>
    <recommendedName>
        <fullName evidence="5">Glycosyltransferase</fullName>
        <ecNumber evidence="5">2.4.1.-</ecNumber>
    </recommendedName>
</protein>
<dbReference type="SUPFAM" id="SSF53756">
    <property type="entry name" value="UDP-Glycosyltransferase/glycogen phosphorylase"/>
    <property type="match status" value="1"/>
</dbReference>
<dbReference type="Gene3D" id="3.40.50.2000">
    <property type="entry name" value="Glycogen Phosphorylase B"/>
    <property type="match status" value="2"/>
</dbReference>
<keyword evidence="2 4" id="KW-0328">Glycosyltransferase</keyword>
<dbReference type="GO" id="GO:0035251">
    <property type="term" value="F:UDP-glucosyltransferase activity"/>
    <property type="evidence" value="ECO:0007669"/>
    <property type="project" value="TreeGrafter"/>
</dbReference>
<evidence type="ECO:0000313" key="6">
    <source>
        <dbReference type="EMBL" id="KAK6914748.1"/>
    </source>
</evidence>
<dbReference type="PANTHER" id="PTHR48047:SF45">
    <property type="entry name" value="SCOPOLETIN GLUCOSYLTRANSFERASE-LIKE"/>
    <property type="match status" value="1"/>
</dbReference>
<organism evidence="6 7">
    <name type="scientific">Dillenia turbinata</name>
    <dbReference type="NCBI Taxonomy" id="194707"/>
    <lineage>
        <taxon>Eukaryota</taxon>
        <taxon>Viridiplantae</taxon>
        <taxon>Streptophyta</taxon>
        <taxon>Embryophyta</taxon>
        <taxon>Tracheophyta</taxon>
        <taxon>Spermatophyta</taxon>
        <taxon>Magnoliopsida</taxon>
        <taxon>eudicotyledons</taxon>
        <taxon>Gunneridae</taxon>
        <taxon>Pentapetalae</taxon>
        <taxon>Dilleniales</taxon>
        <taxon>Dilleniaceae</taxon>
        <taxon>Dillenia</taxon>
    </lineage>
</organism>
<dbReference type="InterPro" id="IPR002213">
    <property type="entry name" value="UDP_glucos_trans"/>
</dbReference>
<dbReference type="FunFam" id="3.40.50.2000:FF:000071">
    <property type="entry name" value="Glycosyltransferase"/>
    <property type="match status" value="1"/>
</dbReference>
<proteinExistence type="inferred from homology"/>
<evidence type="ECO:0000256" key="3">
    <source>
        <dbReference type="ARBA" id="ARBA00022679"/>
    </source>
</evidence>